<evidence type="ECO:0000256" key="5">
    <source>
        <dbReference type="ARBA" id="ARBA00022801"/>
    </source>
</evidence>
<feature type="site" description="Interaction with target DNA" evidence="6">
    <location>
        <position position="81"/>
    </location>
</feature>
<feature type="binding site" evidence="6">
    <location>
        <position position="111"/>
    </location>
    <ligand>
        <name>Mg(2+)</name>
        <dbReference type="ChEBI" id="CHEBI:18420"/>
    </ligand>
</feature>
<reference evidence="8" key="1">
    <citation type="journal article" date="2019" name="Int. J. Syst. Evol. Microbiol.">
        <title>The Global Catalogue of Microorganisms (GCM) 10K type strain sequencing project: providing services to taxonomists for standard genome sequencing and annotation.</title>
        <authorList>
            <consortium name="The Broad Institute Genomics Platform"/>
            <consortium name="The Broad Institute Genome Sequencing Center for Infectious Disease"/>
            <person name="Wu L."/>
            <person name="Ma J."/>
        </authorList>
    </citation>
    <scope>NUCLEOTIDE SEQUENCE [LARGE SCALE GENOMIC DNA]</scope>
    <source>
        <strain evidence="8">KACC 12602</strain>
    </source>
</reference>
<comment type="catalytic activity">
    <reaction evidence="6">
        <text>Endonucleolytic cleavage at apurinic or apyrimidinic sites to products with a 5'-phosphate.</text>
        <dbReference type="EC" id="3.1.21.7"/>
    </reaction>
</comment>
<keyword evidence="6" id="KW-0234">DNA repair</keyword>
<dbReference type="EMBL" id="JBHSKT010000001">
    <property type="protein sequence ID" value="MFC5269304.1"/>
    <property type="molecule type" value="Genomic_DNA"/>
</dbReference>
<gene>
    <name evidence="6 7" type="primary">nfi</name>
    <name evidence="7" type="ORF">ACFPIB_01695</name>
</gene>
<dbReference type="CDD" id="cd06559">
    <property type="entry name" value="Endonuclease_V"/>
    <property type="match status" value="1"/>
</dbReference>
<keyword evidence="3 6" id="KW-0540">Nuclease</keyword>
<dbReference type="GO" id="GO:0043737">
    <property type="term" value="F:deoxyribonuclease V activity"/>
    <property type="evidence" value="ECO:0007669"/>
    <property type="project" value="UniProtKB-EC"/>
</dbReference>
<keyword evidence="8" id="KW-1185">Reference proteome</keyword>
<keyword evidence="4 6" id="KW-0255">Endonuclease</keyword>
<keyword evidence="6" id="KW-0479">Metal-binding</keyword>
<dbReference type="NCBIfam" id="NF008629">
    <property type="entry name" value="PRK11617.1"/>
    <property type="match status" value="1"/>
</dbReference>
<evidence type="ECO:0000256" key="6">
    <source>
        <dbReference type="HAMAP-Rule" id="MF_00801"/>
    </source>
</evidence>
<evidence type="ECO:0000313" key="8">
    <source>
        <dbReference type="Proteomes" id="UP001596161"/>
    </source>
</evidence>
<dbReference type="HAMAP" id="MF_00801">
    <property type="entry name" value="Endonuclease_5"/>
    <property type="match status" value="1"/>
</dbReference>
<sequence>MAWYQQYPPPDPGLVKQLTAQQNEMRQRVIIRKPDFELKTIAGCDSSFIGENILSVFVLLSWPELEILEKVYHYGEVELPYIPGFLAFRESPNLLKAYEKLQTKPDLIMVDGHGIAHPRRLGIASQLGVLLNKPTLGVAKKILAGKYEEPGPEKGATTPIIHQKEIIGNVLRTKEKVKPVFVSPGHLMDLENATEIALKTAIKHKLPEPTRLADHYAEVFKSEVRSA</sequence>
<dbReference type="InterPro" id="IPR007581">
    <property type="entry name" value="Endonuclease-V"/>
</dbReference>
<dbReference type="EC" id="3.1.21.7" evidence="6"/>
<evidence type="ECO:0000256" key="3">
    <source>
        <dbReference type="ARBA" id="ARBA00022722"/>
    </source>
</evidence>
<keyword evidence="6" id="KW-0460">Magnesium</keyword>
<accession>A0ABW0E4X0</accession>
<comment type="function">
    <text evidence="6">DNA repair enzyme involved in the repair of deaminated bases. Selectively cleaves double-stranded DNA at the second phosphodiester bond 3' to a deoxyinosine leaving behind the intact lesion on the nicked DNA.</text>
</comment>
<comment type="caution">
    <text evidence="7">The sequence shown here is derived from an EMBL/GenBank/DDBJ whole genome shotgun (WGS) entry which is preliminary data.</text>
</comment>
<dbReference type="Pfam" id="PF04493">
    <property type="entry name" value="Endonuclease_5"/>
    <property type="match status" value="1"/>
</dbReference>
<evidence type="ECO:0000256" key="1">
    <source>
        <dbReference type="ARBA" id="ARBA00004496"/>
    </source>
</evidence>
<protein>
    <recommendedName>
        <fullName evidence="6">Endonuclease V</fullName>
        <ecNumber evidence="6">3.1.21.7</ecNumber>
    </recommendedName>
    <alternativeName>
        <fullName evidence="6">Deoxyinosine 3'endonuclease</fullName>
    </alternativeName>
    <alternativeName>
        <fullName evidence="6">Deoxyribonuclease V</fullName>
        <shortName evidence="6">DNase V</shortName>
    </alternativeName>
</protein>
<evidence type="ECO:0000256" key="2">
    <source>
        <dbReference type="ARBA" id="ARBA00022490"/>
    </source>
</evidence>
<evidence type="ECO:0000256" key="4">
    <source>
        <dbReference type="ARBA" id="ARBA00022759"/>
    </source>
</evidence>
<dbReference type="PANTHER" id="PTHR28511:SF1">
    <property type="entry name" value="ENDONUCLEASE V"/>
    <property type="match status" value="1"/>
</dbReference>
<name>A0ABW0E4X0_9BACT</name>
<comment type="similarity">
    <text evidence="6">Belongs to the endonuclease V family.</text>
</comment>
<keyword evidence="5 6" id="KW-0378">Hydrolase</keyword>
<dbReference type="Gene3D" id="3.30.2170.10">
    <property type="entry name" value="archaeoglobus fulgidus dsm 4304 superfamily"/>
    <property type="match status" value="1"/>
</dbReference>
<comment type="subcellular location">
    <subcellularLocation>
        <location evidence="1 6">Cytoplasm</location>
    </subcellularLocation>
</comment>
<dbReference type="PANTHER" id="PTHR28511">
    <property type="entry name" value="ENDONUCLEASE V"/>
    <property type="match status" value="1"/>
</dbReference>
<comment type="cofactor">
    <cofactor evidence="6">
        <name>Mg(2+)</name>
        <dbReference type="ChEBI" id="CHEBI:18420"/>
    </cofactor>
</comment>
<keyword evidence="2 6" id="KW-0963">Cytoplasm</keyword>
<dbReference type="Proteomes" id="UP001596161">
    <property type="component" value="Unassembled WGS sequence"/>
</dbReference>
<dbReference type="RefSeq" id="WP_378015683.1">
    <property type="nucleotide sequence ID" value="NZ_JBHSKT010000001.1"/>
</dbReference>
<evidence type="ECO:0000313" key="7">
    <source>
        <dbReference type="EMBL" id="MFC5269304.1"/>
    </source>
</evidence>
<proteinExistence type="inferred from homology"/>
<keyword evidence="6" id="KW-0227">DNA damage</keyword>
<feature type="binding site" evidence="6">
    <location>
        <position position="45"/>
    </location>
    <ligand>
        <name>Mg(2+)</name>
        <dbReference type="ChEBI" id="CHEBI:18420"/>
    </ligand>
</feature>
<organism evidence="7 8">
    <name type="scientific">Adhaeribacter terreus</name>
    <dbReference type="NCBI Taxonomy" id="529703"/>
    <lineage>
        <taxon>Bacteria</taxon>
        <taxon>Pseudomonadati</taxon>
        <taxon>Bacteroidota</taxon>
        <taxon>Cytophagia</taxon>
        <taxon>Cytophagales</taxon>
        <taxon>Hymenobacteraceae</taxon>
        <taxon>Adhaeribacter</taxon>
    </lineage>
</organism>